<dbReference type="InterPro" id="IPR056460">
    <property type="entry name" value="DUF1512_N"/>
</dbReference>
<dbReference type="RefSeq" id="WP_148691523.1">
    <property type="nucleotide sequence ID" value="NZ_CP020477.1"/>
</dbReference>
<dbReference type="InterPro" id="IPR056461">
    <property type="entry name" value="DUF1512_C"/>
</dbReference>
<feature type="transmembrane region" description="Helical" evidence="1">
    <location>
        <begin position="27"/>
        <end position="46"/>
    </location>
</feature>
<evidence type="ECO:0000259" key="3">
    <source>
        <dbReference type="Pfam" id="PF23542"/>
    </source>
</evidence>
<dbReference type="GeneID" id="41590579"/>
<dbReference type="AlphaFoldDB" id="A0A1W6JZQ2"/>
<dbReference type="PIRSF" id="PIRSF016495">
    <property type="entry name" value="UCP016495"/>
    <property type="match status" value="1"/>
</dbReference>
<gene>
    <name evidence="4" type="ORF">B6F84_06625</name>
</gene>
<dbReference type="Pfam" id="PF07431">
    <property type="entry name" value="DUF1512"/>
    <property type="match status" value="1"/>
</dbReference>
<dbReference type="STRING" id="282676.B6F84_06625"/>
<keyword evidence="5" id="KW-1185">Reference proteome</keyword>
<evidence type="ECO:0008006" key="6">
    <source>
        <dbReference type="Google" id="ProtNLM"/>
    </source>
</evidence>
<dbReference type="KEGG" id="aman:B6F84_06625"/>
<name>A0A1W6JZQ2_9CREN</name>
<evidence type="ECO:0000259" key="2">
    <source>
        <dbReference type="Pfam" id="PF07431"/>
    </source>
</evidence>
<dbReference type="InterPro" id="IPR009995">
    <property type="entry name" value="DUF1512"/>
</dbReference>
<accession>A0A1W6JZQ2</accession>
<evidence type="ECO:0000256" key="1">
    <source>
        <dbReference type="SAM" id="Phobius"/>
    </source>
</evidence>
<dbReference type="OrthoDB" id="15121at2157"/>
<evidence type="ECO:0000313" key="4">
    <source>
        <dbReference type="EMBL" id="ARM75746.1"/>
    </source>
</evidence>
<protein>
    <recommendedName>
        <fullName evidence="6">DUF1512 domain-containing protein</fullName>
    </recommendedName>
</protein>
<keyword evidence="1" id="KW-0472">Membrane</keyword>
<dbReference type="Pfam" id="PF23542">
    <property type="entry name" value="DUF1512_C"/>
    <property type="match status" value="1"/>
</dbReference>
<proteinExistence type="predicted"/>
<reference evidence="4 5" key="1">
    <citation type="submission" date="2017-03" db="EMBL/GenBank/DDBJ databases">
        <title>Sulfur activation and transportation mechanism of thermophilic Archaea Acidianus manzaensis YN-25.</title>
        <authorList>
            <person name="Ma Y."/>
            <person name="Yang Y."/>
            <person name="Xia J."/>
        </authorList>
    </citation>
    <scope>NUCLEOTIDE SEQUENCE [LARGE SCALE GENOMIC DNA]</scope>
    <source>
        <strain evidence="4 5">YN-25</strain>
    </source>
</reference>
<feature type="domain" description="DUF1512" evidence="3">
    <location>
        <begin position="208"/>
        <end position="385"/>
    </location>
</feature>
<dbReference type="EMBL" id="CP020477">
    <property type="protein sequence ID" value="ARM75746.1"/>
    <property type="molecule type" value="Genomic_DNA"/>
</dbReference>
<keyword evidence="1" id="KW-0812">Transmembrane</keyword>
<organism evidence="4 5">
    <name type="scientific">Acidianus manzaensis</name>
    <dbReference type="NCBI Taxonomy" id="282676"/>
    <lineage>
        <taxon>Archaea</taxon>
        <taxon>Thermoproteota</taxon>
        <taxon>Thermoprotei</taxon>
        <taxon>Sulfolobales</taxon>
        <taxon>Sulfolobaceae</taxon>
        <taxon>Acidianus</taxon>
    </lineage>
</organism>
<feature type="domain" description="DUF1512" evidence="2">
    <location>
        <begin position="29"/>
        <end position="204"/>
    </location>
</feature>
<evidence type="ECO:0000313" key="5">
    <source>
        <dbReference type="Proteomes" id="UP000193404"/>
    </source>
</evidence>
<sequence>MLYIPFDIIALAQSSSGINSQTALFEFLYFIFFAVIILISFIPGIGQKAQLMFISRDVEKSVNMLENYVKDSRNIAEKLLKDKNFPDPKGFIDRVIDRFVIDPVNIEPTDIISRMKLLMRANEDTIRNMILKYDPNIDAMSRSQIEISTEVVNALNMIYKVIRHYLIMAKKLNSIMLMYQLQMVAPIYVKLAEAYAKAQKVFLQGIPVGDGLGPLVASRFLMNINDKWVPSKDTIAGTTEIEGRRVIVVKAEGPMATVGTPGEAVQNIIEKVEKEGNSVSRIITVDAALKLEGEDTGSIAEGMGVAMGDPGPEKIAIERVAAKYNIPIDAVIVKMSMEEAITEMRKEVYEAADKVVAYVKNLILERTKPGDTIVLLGVGNTAGIAQ</sequence>
<keyword evidence="1" id="KW-1133">Transmembrane helix</keyword>
<dbReference type="Proteomes" id="UP000193404">
    <property type="component" value="Chromosome"/>
</dbReference>